<dbReference type="EMBL" id="FCOK02000016">
    <property type="protein sequence ID" value="SAL32748.1"/>
    <property type="molecule type" value="Genomic_DNA"/>
</dbReference>
<accession>A0A158GKU8</accession>
<sequence length="79" mass="8716">MLFASRVFCQRDAARIICITRISRLEKNVSMFPSYTIATALAALKPDPGQNVLEVVPGVATKGRATIRTTSYIRNTTRS</sequence>
<reference evidence="1 2" key="1">
    <citation type="submission" date="2016-01" db="EMBL/GenBank/DDBJ databases">
        <authorList>
            <person name="Oliw E.H."/>
        </authorList>
    </citation>
    <scope>NUCLEOTIDE SEQUENCE [LARGE SCALE GENOMIC DNA]</scope>
    <source>
        <strain evidence="1">LMG 27134</strain>
    </source>
</reference>
<evidence type="ECO:0000313" key="1">
    <source>
        <dbReference type="EMBL" id="SAL32748.1"/>
    </source>
</evidence>
<organism evidence="1 2">
    <name type="scientific">Caballeronia udeis</name>
    <dbReference type="NCBI Taxonomy" id="1232866"/>
    <lineage>
        <taxon>Bacteria</taxon>
        <taxon>Pseudomonadati</taxon>
        <taxon>Pseudomonadota</taxon>
        <taxon>Betaproteobacteria</taxon>
        <taxon>Burkholderiales</taxon>
        <taxon>Burkholderiaceae</taxon>
        <taxon>Caballeronia</taxon>
    </lineage>
</organism>
<dbReference type="Proteomes" id="UP000054683">
    <property type="component" value="Unassembled WGS sequence"/>
</dbReference>
<dbReference type="AlphaFoldDB" id="A0A158GKU8"/>
<evidence type="ECO:0000313" key="2">
    <source>
        <dbReference type="Proteomes" id="UP000054683"/>
    </source>
</evidence>
<proteinExistence type="predicted"/>
<gene>
    <name evidence="1" type="ORF">AWB69_02866</name>
</gene>
<name>A0A158GKU8_9BURK</name>
<protein>
    <submittedName>
        <fullName evidence="1">Uncharacterized protein</fullName>
    </submittedName>
</protein>